<evidence type="ECO:0000256" key="8">
    <source>
        <dbReference type="ARBA" id="ARBA00032448"/>
    </source>
</evidence>
<evidence type="ECO:0000256" key="6">
    <source>
        <dbReference type="ARBA" id="ARBA00032380"/>
    </source>
</evidence>
<dbReference type="PROSITE" id="PS00444">
    <property type="entry name" value="POLYPRENYL_SYNTHASE_2"/>
    <property type="match status" value="1"/>
</dbReference>
<dbReference type="GO" id="GO:0004659">
    <property type="term" value="F:prenyltransferase activity"/>
    <property type="evidence" value="ECO:0007669"/>
    <property type="project" value="InterPro"/>
</dbReference>
<dbReference type="CDD" id="cd00685">
    <property type="entry name" value="Trans_IPPS_HT"/>
    <property type="match status" value="1"/>
</dbReference>
<evidence type="ECO:0000256" key="10">
    <source>
        <dbReference type="ARBA" id="ARBA00033096"/>
    </source>
</evidence>
<dbReference type="STRING" id="71717.A0A4Y7TVT1"/>
<gene>
    <name evidence="12" type="ORF">FA13DRAFT_1656973</name>
</gene>
<sequence length="320" mass="36237">MNYDNLLESLAKEPEWPERNEAAILEPYTFTTANPGKEVRGKLIDAFNDWLQVPPEQLGTITKIVNMLHSASLMVDDIEDDSKLRRGNPVAYKIYGMAQTINSANYVYFLAFQELFKLRHSPTPPRDDLDKIVTAELLSLHRGQGMEILWRDSLQCPSEEEYISMVSNKTGGLLRIGIKLMMACSTTNTGVDFIPLVSLFGVYFQIRDDLMNLASKEYTSNKGFAEDLTEGKFSFPVVHGIHADPSNRQIISVLQKRPTTPTLKIHTIQYLQKHTKSFEYTLSVLTKLEAQTRAEITRLGGNPKLEKIMDLLHVNETLIA</sequence>
<dbReference type="AlphaFoldDB" id="A0A4Y7TVT1"/>
<dbReference type="Pfam" id="PF00348">
    <property type="entry name" value="polyprenyl_synt"/>
    <property type="match status" value="1"/>
</dbReference>
<keyword evidence="13" id="KW-1185">Reference proteome</keyword>
<keyword evidence="4" id="KW-0460">Magnesium</keyword>
<name>A0A4Y7TVT1_COPMI</name>
<dbReference type="PANTHER" id="PTHR12001">
    <property type="entry name" value="GERANYLGERANYL PYROPHOSPHATE SYNTHASE"/>
    <property type="match status" value="1"/>
</dbReference>
<proteinExistence type="inferred from homology"/>
<comment type="cofactor">
    <cofactor evidence="1">
        <name>Mg(2+)</name>
        <dbReference type="ChEBI" id="CHEBI:18420"/>
    </cofactor>
</comment>
<dbReference type="GO" id="GO:0008299">
    <property type="term" value="P:isoprenoid biosynthetic process"/>
    <property type="evidence" value="ECO:0007669"/>
    <property type="project" value="InterPro"/>
</dbReference>
<protein>
    <recommendedName>
        <fullName evidence="9">(2E,6E)-farnesyl diphosphate synthase</fullName>
    </recommendedName>
    <alternativeName>
        <fullName evidence="8">Dimethylallyltranstransferase</fullName>
    </alternativeName>
    <alternativeName>
        <fullName evidence="7">Farnesyl diphosphate synthase</fullName>
    </alternativeName>
    <alternativeName>
        <fullName evidence="5">Farnesyltranstransferase</fullName>
    </alternativeName>
    <alternativeName>
        <fullName evidence="10">Geranylgeranyl diphosphate synthase</fullName>
    </alternativeName>
    <alternativeName>
        <fullName evidence="6">Geranyltranstransferase</fullName>
    </alternativeName>
</protein>
<accession>A0A4Y7TVT1</accession>
<evidence type="ECO:0000256" key="5">
    <source>
        <dbReference type="ARBA" id="ARBA00032052"/>
    </source>
</evidence>
<dbReference type="OrthoDB" id="6921389at2759"/>
<reference evidence="12 13" key="1">
    <citation type="journal article" date="2019" name="Nat. Ecol. Evol.">
        <title>Megaphylogeny resolves global patterns of mushroom evolution.</title>
        <authorList>
            <person name="Varga T."/>
            <person name="Krizsan K."/>
            <person name="Foldi C."/>
            <person name="Dima B."/>
            <person name="Sanchez-Garcia M."/>
            <person name="Sanchez-Ramirez S."/>
            <person name="Szollosi G.J."/>
            <person name="Szarkandi J.G."/>
            <person name="Papp V."/>
            <person name="Albert L."/>
            <person name="Andreopoulos W."/>
            <person name="Angelini C."/>
            <person name="Antonin V."/>
            <person name="Barry K.W."/>
            <person name="Bougher N.L."/>
            <person name="Buchanan P."/>
            <person name="Buyck B."/>
            <person name="Bense V."/>
            <person name="Catcheside P."/>
            <person name="Chovatia M."/>
            <person name="Cooper J."/>
            <person name="Damon W."/>
            <person name="Desjardin D."/>
            <person name="Finy P."/>
            <person name="Geml J."/>
            <person name="Haridas S."/>
            <person name="Hughes K."/>
            <person name="Justo A."/>
            <person name="Karasinski D."/>
            <person name="Kautmanova I."/>
            <person name="Kiss B."/>
            <person name="Kocsube S."/>
            <person name="Kotiranta H."/>
            <person name="LaButti K.M."/>
            <person name="Lechner B.E."/>
            <person name="Liimatainen K."/>
            <person name="Lipzen A."/>
            <person name="Lukacs Z."/>
            <person name="Mihaltcheva S."/>
            <person name="Morgado L.N."/>
            <person name="Niskanen T."/>
            <person name="Noordeloos M.E."/>
            <person name="Ohm R.A."/>
            <person name="Ortiz-Santana B."/>
            <person name="Ovrebo C."/>
            <person name="Racz N."/>
            <person name="Riley R."/>
            <person name="Savchenko A."/>
            <person name="Shiryaev A."/>
            <person name="Soop K."/>
            <person name="Spirin V."/>
            <person name="Szebenyi C."/>
            <person name="Tomsovsky M."/>
            <person name="Tulloss R.E."/>
            <person name="Uehling J."/>
            <person name="Grigoriev I.V."/>
            <person name="Vagvolgyi C."/>
            <person name="Papp T."/>
            <person name="Martin F.M."/>
            <person name="Miettinen O."/>
            <person name="Hibbett D.S."/>
            <person name="Nagy L.G."/>
        </authorList>
    </citation>
    <scope>NUCLEOTIDE SEQUENCE [LARGE SCALE GENOMIC DNA]</scope>
    <source>
        <strain evidence="12 13">FP101781</strain>
    </source>
</reference>
<dbReference type="InterPro" id="IPR008949">
    <property type="entry name" value="Isoprenoid_synthase_dom_sf"/>
</dbReference>
<evidence type="ECO:0000313" key="13">
    <source>
        <dbReference type="Proteomes" id="UP000298030"/>
    </source>
</evidence>
<dbReference type="InterPro" id="IPR033749">
    <property type="entry name" value="Polyprenyl_synt_CS"/>
</dbReference>
<evidence type="ECO:0000256" key="3">
    <source>
        <dbReference type="ARBA" id="ARBA00022723"/>
    </source>
</evidence>
<dbReference type="PANTHER" id="PTHR12001:SF44">
    <property type="entry name" value="GERANYLGERANYL PYROPHOSPHATE SYNTHASE"/>
    <property type="match status" value="1"/>
</dbReference>
<dbReference type="SFLD" id="SFLDS00005">
    <property type="entry name" value="Isoprenoid_Synthase_Type_I"/>
    <property type="match status" value="1"/>
</dbReference>
<dbReference type="SUPFAM" id="SSF48576">
    <property type="entry name" value="Terpenoid synthases"/>
    <property type="match status" value="1"/>
</dbReference>
<keyword evidence="3" id="KW-0479">Metal-binding</keyword>
<dbReference type="PROSITE" id="PS00723">
    <property type="entry name" value="POLYPRENYL_SYNTHASE_1"/>
    <property type="match status" value="1"/>
</dbReference>
<comment type="caution">
    <text evidence="12">The sequence shown here is derived from an EMBL/GenBank/DDBJ whole genome shotgun (WGS) entry which is preliminary data.</text>
</comment>
<dbReference type="InterPro" id="IPR000092">
    <property type="entry name" value="Polyprenyl_synt"/>
</dbReference>
<evidence type="ECO:0000256" key="1">
    <source>
        <dbReference type="ARBA" id="ARBA00001946"/>
    </source>
</evidence>
<organism evidence="12 13">
    <name type="scientific">Coprinellus micaceus</name>
    <name type="common">Glistening ink-cap mushroom</name>
    <name type="synonym">Coprinus micaceus</name>
    <dbReference type="NCBI Taxonomy" id="71717"/>
    <lineage>
        <taxon>Eukaryota</taxon>
        <taxon>Fungi</taxon>
        <taxon>Dikarya</taxon>
        <taxon>Basidiomycota</taxon>
        <taxon>Agaricomycotina</taxon>
        <taxon>Agaricomycetes</taxon>
        <taxon>Agaricomycetidae</taxon>
        <taxon>Agaricales</taxon>
        <taxon>Agaricineae</taxon>
        <taxon>Psathyrellaceae</taxon>
        <taxon>Coprinellus</taxon>
    </lineage>
</organism>
<evidence type="ECO:0000313" key="12">
    <source>
        <dbReference type="EMBL" id="TEB38044.1"/>
    </source>
</evidence>
<evidence type="ECO:0000256" key="2">
    <source>
        <dbReference type="ARBA" id="ARBA00006706"/>
    </source>
</evidence>
<dbReference type="Gene3D" id="1.10.600.10">
    <property type="entry name" value="Farnesyl Diphosphate Synthase"/>
    <property type="match status" value="1"/>
</dbReference>
<dbReference type="GO" id="GO:0046872">
    <property type="term" value="F:metal ion binding"/>
    <property type="evidence" value="ECO:0007669"/>
    <property type="project" value="UniProtKB-KW"/>
</dbReference>
<evidence type="ECO:0000256" key="9">
    <source>
        <dbReference type="ARBA" id="ARBA00032873"/>
    </source>
</evidence>
<dbReference type="EMBL" id="QPFP01000003">
    <property type="protein sequence ID" value="TEB38044.1"/>
    <property type="molecule type" value="Genomic_DNA"/>
</dbReference>
<evidence type="ECO:0000256" key="4">
    <source>
        <dbReference type="ARBA" id="ARBA00022842"/>
    </source>
</evidence>
<comment type="similarity">
    <text evidence="2 11">Belongs to the FPP/GGPP synthase family.</text>
</comment>
<evidence type="ECO:0000256" key="7">
    <source>
        <dbReference type="ARBA" id="ARBA00032424"/>
    </source>
</evidence>
<dbReference type="Proteomes" id="UP000298030">
    <property type="component" value="Unassembled WGS sequence"/>
</dbReference>
<evidence type="ECO:0000256" key="11">
    <source>
        <dbReference type="RuleBase" id="RU004466"/>
    </source>
</evidence>
<keyword evidence="11 12" id="KW-0808">Transferase</keyword>